<dbReference type="EMBL" id="BK015337">
    <property type="protein sequence ID" value="DAE01934.1"/>
    <property type="molecule type" value="Genomic_DNA"/>
</dbReference>
<reference evidence="1" key="1">
    <citation type="journal article" date="2021" name="Proc. Natl. Acad. Sci. U.S.A.">
        <title>A Catalog of Tens of Thousands of Viruses from Human Metagenomes Reveals Hidden Associations with Chronic Diseases.</title>
        <authorList>
            <person name="Tisza M.J."/>
            <person name="Buck C.B."/>
        </authorList>
    </citation>
    <scope>NUCLEOTIDE SEQUENCE</scope>
    <source>
        <strain evidence="1">CtQZJ2</strain>
    </source>
</reference>
<organism evidence="1">
    <name type="scientific">Podoviridae sp. ctQZJ2</name>
    <dbReference type="NCBI Taxonomy" id="2825248"/>
    <lineage>
        <taxon>Viruses</taxon>
        <taxon>Duplodnaviria</taxon>
        <taxon>Heunggongvirae</taxon>
        <taxon>Uroviricota</taxon>
        <taxon>Caudoviricetes</taxon>
    </lineage>
</organism>
<proteinExistence type="predicted"/>
<protein>
    <submittedName>
        <fullName evidence="1">Terminase</fullName>
    </submittedName>
</protein>
<accession>A0A8S5P4E5</accession>
<sequence length="342" mass="39597">MYYDGTKILSKMDVNGNKPELYLVTTNRTGGKTTWFSRYLVNRFLKYGEKFCLLYRYSYELSDVSEKFFKDIQGLFFPNYNMTDKSRCKGTFKELFLNDKPCGYAVAINGAENIKKYSHFFSDVVTCLLDEFQSETNKYVPNELQKFQSIHTSIARGQGKQVRYVPVILLGNAVTLLNPYYTALGISTRLKSDTKFLRGDGYILESGFIDSASRAQNESAFNRAFANSEYTKYASENAYLNDNTAFIEKPKGKGKYLCTFVFEKNSYAIREYMEDGIIYVDSRVDKSFPLRISATTADHRINFIMLKNNEFMLQNFRYFFENGCFRFSNLESKNATINLLSF</sequence>
<dbReference type="Pfam" id="PF05894">
    <property type="entry name" value="Podovirus_Gp16"/>
    <property type="match status" value="1"/>
</dbReference>
<evidence type="ECO:0000313" key="1">
    <source>
        <dbReference type="EMBL" id="DAE01934.1"/>
    </source>
</evidence>
<dbReference type="InterPro" id="IPR008784">
    <property type="entry name" value="Podovirus_Gp16"/>
</dbReference>
<name>A0A8S5P4E5_9CAUD</name>